<keyword evidence="3 4" id="KW-0732">Signal</keyword>
<dbReference type="SMART" id="SM00079">
    <property type="entry name" value="PBPe"/>
    <property type="match status" value="1"/>
</dbReference>
<comment type="caution">
    <text evidence="7">The sequence shown here is derived from an EMBL/GenBank/DDBJ whole genome shotgun (WGS) entry which is preliminary data.</text>
</comment>
<dbReference type="PROSITE" id="PS51257">
    <property type="entry name" value="PROKAR_LIPOPROTEIN"/>
    <property type="match status" value="1"/>
</dbReference>
<accession>A0ABP6L3L5</accession>
<feature type="domain" description="Solute-binding protein family 3/N-terminal" evidence="5">
    <location>
        <begin position="91"/>
        <end position="313"/>
    </location>
</feature>
<dbReference type="Pfam" id="PF00497">
    <property type="entry name" value="SBP_bac_3"/>
    <property type="match status" value="1"/>
</dbReference>
<evidence type="ECO:0000256" key="4">
    <source>
        <dbReference type="SAM" id="SignalP"/>
    </source>
</evidence>
<feature type="domain" description="Ionotropic glutamate receptor C-terminal" evidence="6">
    <location>
        <begin position="91"/>
        <end position="312"/>
    </location>
</feature>
<dbReference type="RefSeq" id="WP_290704235.1">
    <property type="nucleotide sequence ID" value="NZ_BAAAVS010000011.1"/>
</dbReference>
<reference evidence="8" key="1">
    <citation type="journal article" date="2019" name="Int. J. Syst. Evol. Microbiol.">
        <title>The Global Catalogue of Microorganisms (GCM) 10K type strain sequencing project: providing services to taxonomists for standard genome sequencing and annotation.</title>
        <authorList>
            <consortium name="The Broad Institute Genomics Platform"/>
            <consortium name="The Broad Institute Genome Sequencing Center for Infectious Disease"/>
            <person name="Wu L."/>
            <person name="Ma J."/>
        </authorList>
    </citation>
    <scope>NUCLEOTIDE SEQUENCE [LARGE SCALE GENOMIC DNA]</scope>
    <source>
        <strain evidence="8">JCM 14234</strain>
    </source>
</reference>
<name>A0ABP6L3L5_9ACTN</name>
<comment type="similarity">
    <text evidence="1">Belongs to the bacterial solute-binding protein 3 family.</text>
</comment>
<organism evidence="7 8">
    <name type="scientific">Gordonia defluvii</name>
    <dbReference type="NCBI Taxonomy" id="283718"/>
    <lineage>
        <taxon>Bacteria</taxon>
        <taxon>Bacillati</taxon>
        <taxon>Actinomycetota</taxon>
        <taxon>Actinomycetes</taxon>
        <taxon>Mycobacteriales</taxon>
        <taxon>Gordoniaceae</taxon>
        <taxon>Gordonia</taxon>
    </lineage>
</organism>
<dbReference type="EMBL" id="BAAAVS010000011">
    <property type="protein sequence ID" value="GAA3026994.1"/>
    <property type="molecule type" value="Genomic_DNA"/>
</dbReference>
<dbReference type="CDD" id="cd13690">
    <property type="entry name" value="PBP2_GluB"/>
    <property type="match status" value="1"/>
</dbReference>
<dbReference type="Proteomes" id="UP001501035">
    <property type="component" value="Unassembled WGS sequence"/>
</dbReference>
<dbReference type="Gene3D" id="3.40.190.10">
    <property type="entry name" value="Periplasmic binding protein-like II"/>
    <property type="match status" value="2"/>
</dbReference>
<evidence type="ECO:0000256" key="1">
    <source>
        <dbReference type="ARBA" id="ARBA00010333"/>
    </source>
</evidence>
<evidence type="ECO:0000259" key="6">
    <source>
        <dbReference type="SMART" id="SM00079"/>
    </source>
</evidence>
<dbReference type="SUPFAM" id="SSF53850">
    <property type="entry name" value="Periplasmic binding protein-like II"/>
    <property type="match status" value="1"/>
</dbReference>
<evidence type="ECO:0000313" key="7">
    <source>
        <dbReference type="EMBL" id="GAA3026994.1"/>
    </source>
</evidence>
<dbReference type="InterPro" id="IPR001320">
    <property type="entry name" value="Iontro_rcpt_C"/>
</dbReference>
<evidence type="ECO:0000256" key="2">
    <source>
        <dbReference type="ARBA" id="ARBA00022448"/>
    </source>
</evidence>
<sequence length="326" mass="35111">MKVRTIAAVALVAVTATGCVRFTAPDSPPPLTTATAPTPPGMIIAAPGTPPPPESDSDDCNRLASLRPIPLPPPGQMPPRTPMAEIAANGRLIVGIDTGSNPFSFRDPLTGDLRGFDVDLAREISRAIFNDPYRIEFRVTRSADRIAVLESGRVDIVVKTMSITCDRLKQIDFSSPYYVAAQRILAVNNSTIKSAQDLARKRACVATGATSAQRLRRIVPTVSLVETATWADCLVLLQQSGVEAVSTDDAILAGLAVQDPWLQIVGPSLGEEYYGIGVRKGRDDLVRFINAVLADLTANGRWRAISNEWLSVLGTQLGLPQPRYRD</sequence>
<evidence type="ECO:0000256" key="3">
    <source>
        <dbReference type="ARBA" id="ARBA00022729"/>
    </source>
</evidence>
<protein>
    <submittedName>
        <fullName evidence="7">Glutamate ABC transporter substrate-binding protein</fullName>
    </submittedName>
</protein>
<dbReference type="PANTHER" id="PTHR30085">
    <property type="entry name" value="AMINO ACID ABC TRANSPORTER PERMEASE"/>
    <property type="match status" value="1"/>
</dbReference>
<feature type="signal peptide" evidence="4">
    <location>
        <begin position="1"/>
        <end position="18"/>
    </location>
</feature>
<dbReference type="InterPro" id="IPR051455">
    <property type="entry name" value="Bact_solute-bind_prot3"/>
</dbReference>
<dbReference type="SMART" id="SM00062">
    <property type="entry name" value="PBPb"/>
    <property type="match status" value="1"/>
</dbReference>
<keyword evidence="8" id="KW-1185">Reference proteome</keyword>
<gene>
    <name evidence="7" type="ORF">GCM10010528_05830</name>
</gene>
<keyword evidence="2" id="KW-0813">Transport</keyword>
<evidence type="ECO:0000259" key="5">
    <source>
        <dbReference type="SMART" id="SM00062"/>
    </source>
</evidence>
<proteinExistence type="inferred from homology"/>
<dbReference type="InterPro" id="IPR001638">
    <property type="entry name" value="Solute-binding_3/MltF_N"/>
</dbReference>
<dbReference type="PANTHER" id="PTHR30085:SF6">
    <property type="entry name" value="ABC TRANSPORTER GLUTAMINE-BINDING PROTEIN GLNH"/>
    <property type="match status" value="1"/>
</dbReference>
<evidence type="ECO:0000313" key="8">
    <source>
        <dbReference type="Proteomes" id="UP001501035"/>
    </source>
</evidence>
<feature type="chain" id="PRO_5046806382" evidence="4">
    <location>
        <begin position="19"/>
        <end position="326"/>
    </location>
</feature>